<sequence length="150" mass="16127">MQRERIPVPAPDALVSGLYDDFADQPVEMDTVRRCVEDLWSCCLHLGIRPEEKTIAGLALSRLTGIVKGTPPSGGDSQQEALSVASREMTDEKDLIARTADGERAGIRRAQAADGDRMAQLRGAPGGGLRGTDRDTRGGLRDLDTRGGLR</sequence>
<reference evidence="3" key="1">
    <citation type="journal article" date="2019" name="Int. J. Syst. Evol. Microbiol.">
        <title>The Global Catalogue of Microorganisms (GCM) 10K type strain sequencing project: providing services to taxonomists for standard genome sequencing and annotation.</title>
        <authorList>
            <consortium name="The Broad Institute Genomics Platform"/>
            <consortium name="The Broad Institute Genome Sequencing Center for Infectious Disease"/>
            <person name="Wu L."/>
            <person name="Ma J."/>
        </authorList>
    </citation>
    <scope>NUCLEOTIDE SEQUENCE [LARGE SCALE GENOMIC DNA]</scope>
    <source>
        <strain evidence="3">JCM 31696</strain>
    </source>
</reference>
<proteinExistence type="predicted"/>
<dbReference type="Proteomes" id="UP001597083">
    <property type="component" value="Unassembled WGS sequence"/>
</dbReference>
<accession>A0ABW3CMW7</accession>
<feature type="non-terminal residue" evidence="2">
    <location>
        <position position="150"/>
    </location>
</feature>
<evidence type="ECO:0000313" key="2">
    <source>
        <dbReference type="EMBL" id="MFD0854944.1"/>
    </source>
</evidence>
<name>A0ABW3CMW7_9ACTN</name>
<feature type="compositionally biased region" description="Basic and acidic residues" evidence="1">
    <location>
        <begin position="88"/>
        <end position="106"/>
    </location>
</feature>
<evidence type="ECO:0000313" key="3">
    <source>
        <dbReference type="Proteomes" id="UP001597083"/>
    </source>
</evidence>
<feature type="compositionally biased region" description="Basic and acidic residues" evidence="1">
    <location>
        <begin position="131"/>
        <end position="150"/>
    </location>
</feature>
<gene>
    <name evidence="2" type="ORF">ACFQ07_22070</name>
</gene>
<evidence type="ECO:0000256" key="1">
    <source>
        <dbReference type="SAM" id="MobiDB-lite"/>
    </source>
</evidence>
<comment type="caution">
    <text evidence="2">The sequence shown here is derived from an EMBL/GenBank/DDBJ whole genome shotgun (WGS) entry which is preliminary data.</text>
</comment>
<organism evidence="2 3">
    <name type="scientific">Actinomadura adrarensis</name>
    <dbReference type="NCBI Taxonomy" id="1819600"/>
    <lineage>
        <taxon>Bacteria</taxon>
        <taxon>Bacillati</taxon>
        <taxon>Actinomycetota</taxon>
        <taxon>Actinomycetes</taxon>
        <taxon>Streptosporangiales</taxon>
        <taxon>Thermomonosporaceae</taxon>
        <taxon>Actinomadura</taxon>
    </lineage>
</organism>
<feature type="region of interest" description="Disordered" evidence="1">
    <location>
        <begin position="68"/>
        <end position="150"/>
    </location>
</feature>
<keyword evidence="3" id="KW-1185">Reference proteome</keyword>
<dbReference type="EMBL" id="JBHTIR010003271">
    <property type="protein sequence ID" value="MFD0854944.1"/>
    <property type="molecule type" value="Genomic_DNA"/>
</dbReference>
<protein>
    <submittedName>
        <fullName evidence="2">Uncharacterized protein</fullName>
    </submittedName>
</protein>